<feature type="short sequence motif" description="Nudix box" evidence="4">
    <location>
        <begin position="38"/>
        <end position="59"/>
    </location>
</feature>
<dbReference type="Pfam" id="PF00293">
    <property type="entry name" value="NUDIX"/>
    <property type="match status" value="1"/>
</dbReference>
<dbReference type="FunFam" id="3.90.79.10:FF:000001">
    <property type="entry name" value="RNA pyrophosphohydrolase"/>
    <property type="match status" value="1"/>
</dbReference>
<dbReference type="HAMAP" id="MF_00298">
    <property type="entry name" value="Nudix_RppH"/>
    <property type="match status" value="1"/>
</dbReference>
<dbReference type="InterPro" id="IPR020476">
    <property type="entry name" value="Nudix_hydrolase"/>
</dbReference>
<comment type="cofactor">
    <cofactor evidence="2">
        <name>Mg(2+)</name>
        <dbReference type="ChEBI" id="CHEBI:18420"/>
    </cofactor>
</comment>
<evidence type="ECO:0000313" key="7">
    <source>
        <dbReference type="Proteomes" id="UP000471298"/>
    </source>
</evidence>
<dbReference type="SUPFAM" id="SSF55811">
    <property type="entry name" value="Nudix"/>
    <property type="match status" value="1"/>
</dbReference>
<dbReference type="GO" id="GO:0005737">
    <property type="term" value="C:cytoplasm"/>
    <property type="evidence" value="ECO:0007669"/>
    <property type="project" value="TreeGrafter"/>
</dbReference>
<dbReference type="NCBIfam" id="NF001934">
    <property type="entry name" value="PRK00714.1-1"/>
    <property type="match status" value="1"/>
</dbReference>
<dbReference type="EMBL" id="WHNW01000004">
    <property type="protein sequence ID" value="MPV86037.1"/>
    <property type="molecule type" value="Genomic_DNA"/>
</dbReference>
<dbReference type="PROSITE" id="PS00893">
    <property type="entry name" value="NUDIX_BOX"/>
    <property type="match status" value="1"/>
</dbReference>
<evidence type="ECO:0000256" key="4">
    <source>
        <dbReference type="HAMAP-Rule" id="MF_00298"/>
    </source>
</evidence>
<organism evidence="6 7">
    <name type="scientific">Ostreibacterium oceani</name>
    <dbReference type="NCBI Taxonomy" id="2654998"/>
    <lineage>
        <taxon>Bacteria</taxon>
        <taxon>Pseudomonadati</taxon>
        <taxon>Pseudomonadota</taxon>
        <taxon>Gammaproteobacteria</taxon>
        <taxon>Cardiobacteriales</taxon>
        <taxon>Ostreibacteriaceae</taxon>
        <taxon>Ostreibacterium</taxon>
    </lineage>
</organism>
<dbReference type="NCBIfam" id="NF001938">
    <property type="entry name" value="PRK00714.1-5"/>
    <property type="match status" value="1"/>
</dbReference>
<comment type="function">
    <text evidence="4">Accelerates the degradation of transcripts by removing pyrophosphate from the 5'-end of triphosphorylated RNA, leading to a more labile monophosphorylated state that can stimulate subsequent ribonuclease cleavage.</text>
</comment>
<dbReference type="PRINTS" id="PR00502">
    <property type="entry name" value="NUDIXFAMILY"/>
</dbReference>
<dbReference type="PANTHER" id="PTHR23114">
    <property type="entry name" value="M7GPPPN-MRNA HYDROLASE"/>
    <property type="match status" value="1"/>
</dbReference>
<evidence type="ECO:0000259" key="5">
    <source>
        <dbReference type="PROSITE" id="PS51462"/>
    </source>
</evidence>
<dbReference type="EC" id="3.6.1.-" evidence="4"/>
<dbReference type="InterPro" id="IPR022927">
    <property type="entry name" value="RppH"/>
</dbReference>
<evidence type="ECO:0000313" key="6">
    <source>
        <dbReference type="EMBL" id="MPV86037.1"/>
    </source>
</evidence>
<dbReference type="CDD" id="cd03671">
    <property type="entry name" value="NUDIX_Ap4A_hydrolase_plant_like"/>
    <property type="match status" value="1"/>
</dbReference>
<dbReference type="FunCoup" id="A0A6N7EY32">
    <property type="interactions" value="236"/>
</dbReference>
<dbReference type="NCBIfam" id="NF001936">
    <property type="entry name" value="PRK00714.1-3"/>
    <property type="match status" value="1"/>
</dbReference>
<dbReference type="PANTHER" id="PTHR23114:SF17">
    <property type="entry name" value="M7GPPPN-MRNA HYDROLASE"/>
    <property type="match status" value="1"/>
</dbReference>
<dbReference type="Proteomes" id="UP000471298">
    <property type="component" value="Unassembled WGS sequence"/>
</dbReference>
<comment type="cofactor">
    <cofactor evidence="4">
        <name>a divalent metal cation</name>
        <dbReference type="ChEBI" id="CHEBI:60240"/>
    </cofactor>
</comment>
<dbReference type="GO" id="GO:0034353">
    <property type="term" value="F:mRNA 5'-diphosphatase activity"/>
    <property type="evidence" value="ECO:0007669"/>
    <property type="project" value="UniProtKB-ARBA"/>
</dbReference>
<dbReference type="InterPro" id="IPR000086">
    <property type="entry name" value="NUDIX_hydrolase_dom"/>
</dbReference>
<comment type="similarity">
    <text evidence="4">Belongs to the Nudix hydrolase family. RppH subfamily.</text>
</comment>
<evidence type="ECO:0000256" key="1">
    <source>
        <dbReference type="ARBA" id="ARBA00001936"/>
    </source>
</evidence>
<sequence>MIDEKGYRQNVGIIIINAEKKVFWGRRIGQKSWQFPQGGIDEAESAQDAMYRELHEEVGLRPQHVELVAETEGWLHYELPKKFRRKNTQPLCIGQKQKWFLLRLVASEAEIDFNQGKKAEFDAFRWVDYWYPVRKVIYFKRCVYRSALAEFARTVGIEQQRAVLTKPSKPAKHLKRTKRN</sequence>
<dbReference type="InterPro" id="IPR020084">
    <property type="entry name" value="NUDIX_hydrolase_CS"/>
</dbReference>
<evidence type="ECO:0000256" key="3">
    <source>
        <dbReference type="ARBA" id="ARBA00022801"/>
    </source>
</evidence>
<name>A0A6N7EY32_9GAMM</name>
<gene>
    <name evidence="4 6" type="primary">rppH</name>
    <name evidence="4" type="synonym">nudH</name>
    <name evidence="6" type="ORF">GCU85_04735</name>
</gene>
<evidence type="ECO:0000256" key="2">
    <source>
        <dbReference type="ARBA" id="ARBA00001946"/>
    </source>
</evidence>
<dbReference type="Gene3D" id="3.90.79.10">
    <property type="entry name" value="Nucleoside Triphosphate Pyrophosphohydrolase"/>
    <property type="match status" value="1"/>
</dbReference>
<comment type="cofactor">
    <cofactor evidence="1">
        <name>Mn(2+)</name>
        <dbReference type="ChEBI" id="CHEBI:29035"/>
    </cofactor>
</comment>
<comment type="caution">
    <text evidence="6">The sequence shown here is derived from an EMBL/GenBank/DDBJ whole genome shotgun (WGS) entry which is preliminary data.</text>
</comment>
<dbReference type="InterPro" id="IPR015797">
    <property type="entry name" value="NUDIX_hydrolase-like_dom_sf"/>
</dbReference>
<dbReference type="GO" id="GO:0006402">
    <property type="term" value="P:mRNA catabolic process"/>
    <property type="evidence" value="ECO:0007669"/>
    <property type="project" value="TreeGrafter"/>
</dbReference>
<dbReference type="PROSITE" id="PS51462">
    <property type="entry name" value="NUDIX"/>
    <property type="match status" value="1"/>
</dbReference>
<reference evidence="6 7" key="1">
    <citation type="submission" date="2019-10" db="EMBL/GenBank/DDBJ databases">
        <title>Cardiobacteriales fam. a chemoheterotrophic member of the order Cardiobacteriales, and proposal of Cardiobacteriales fam. nov.</title>
        <authorList>
            <person name="Wang C."/>
        </authorList>
    </citation>
    <scope>NUCLEOTIDE SEQUENCE [LARGE SCALE GENOMIC DNA]</scope>
    <source>
        <strain evidence="6 7">ML27</strain>
    </source>
</reference>
<proteinExistence type="inferred from homology"/>
<dbReference type="RefSeq" id="WP_328592794.1">
    <property type="nucleotide sequence ID" value="NZ_WHNW01000004.1"/>
</dbReference>
<dbReference type="AlphaFoldDB" id="A0A6N7EY32"/>
<accession>A0A6N7EY32</accession>
<dbReference type="NCBIfam" id="NF001937">
    <property type="entry name" value="PRK00714.1-4"/>
    <property type="match status" value="1"/>
</dbReference>
<keyword evidence="3 4" id="KW-0378">Hydrolase</keyword>
<feature type="domain" description="Nudix hydrolase" evidence="5">
    <location>
        <begin position="6"/>
        <end position="149"/>
    </location>
</feature>
<keyword evidence="7" id="KW-1185">Reference proteome</keyword>
<protein>
    <recommendedName>
        <fullName evidence="4">RNA pyrophosphohydrolase</fullName>
        <ecNumber evidence="4">3.6.1.-</ecNumber>
    </recommendedName>
    <alternativeName>
        <fullName evidence="4">(Di)nucleoside polyphosphate hydrolase</fullName>
    </alternativeName>
</protein>
<dbReference type="InParanoid" id="A0A6N7EY32"/>